<dbReference type="PANTHER" id="PTHR11800">
    <property type="entry name" value="DNA-DIRECTED RNA POLYMERASE"/>
    <property type="match status" value="1"/>
</dbReference>
<dbReference type="EMBL" id="JASNQZ010000006">
    <property type="protein sequence ID" value="KAL0955923.1"/>
    <property type="molecule type" value="Genomic_DNA"/>
</dbReference>
<gene>
    <name evidence="6" type="ORF">HGRIS_002115</name>
</gene>
<dbReference type="Pfam" id="PF01193">
    <property type="entry name" value="RNA_pol_L"/>
    <property type="match status" value="1"/>
</dbReference>
<comment type="caution">
    <text evidence="6">The sequence shown here is derived from an EMBL/GenBank/DDBJ whole genome shotgun (WGS) entry which is preliminary data.</text>
</comment>
<evidence type="ECO:0000259" key="5">
    <source>
        <dbReference type="SMART" id="SM00662"/>
    </source>
</evidence>
<dbReference type="InterPro" id="IPR011262">
    <property type="entry name" value="DNA-dir_RNA_pol_insert"/>
</dbReference>
<feature type="compositionally biased region" description="Gly residues" evidence="4">
    <location>
        <begin position="363"/>
        <end position="376"/>
    </location>
</feature>
<dbReference type="HAMAP" id="MF_00320">
    <property type="entry name" value="RNApol_arch_Rpo3"/>
    <property type="match status" value="1"/>
</dbReference>
<dbReference type="InterPro" id="IPR022842">
    <property type="entry name" value="RNAP_Rpo3/Rpb3/RPAC1"/>
</dbReference>
<proteinExistence type="inferred from homology"/>
<evidence type="ECO:0000256" key="2">
    <source>
        <dbReference type="ARBA" id="ARBA00023163"/>
    </source>
</evidence>
<comment type="similarity">
    <text evidence="3">Belongs to the archaeal Rpo3/eukaryotic RPB3 RNA polymerase subunit family.</text>
</comment>
<sequence>MSEPIVSIREVKKDSVDFILENVDMAFANSFRRTMIADVATVAIDMVEIDANTTVLPDEFIAHRLGMVPLISTNCEEGMKYSRDCNCIAGCEACAVWLILNKSCQGDDTIDVTSNDLEVVPGGFAGQYDMGTIADAEELAKRGQNFGHPVSKHEPGAKPVLLAKIRKGQELKIRCMARKGIAKEHAKWSPCSAVSFEYDPYNKLRHTTHWFEVDERGEWPLGRNAQEEEAPRDDEPFDYNAKPNKFYMEVETDGSLGPQEVIMKGLGELQEKLGLLIIGLKPPAEDDLMSGVNAQGDQAGGWPATSNAPVANGWGSPARGAANTWGNVGSDQGSPRANGWGAVAGSGSPRQNGWSGSPSGGASTWGGGAAAAGSGWGSPAAQQSNGWNV</sequence>
<evidence type="ECO:0000256" key="4">
    <source>
        <dbReference type="SAM" id="MobiDB-lite"/>
    </source>
</evidence>
<feature type="compositionally biased region" description="Low complexity" evidence="4">
    <location>
        <begin position="377"/>
        <end position="389"/>
    </location>
</feature>
<name>A0ABR3JJI3_9AGAR</name>
<dbReference type="Proteomes" id="UP001556367">
    <property type="component" value="Unassembled WGS sequence"/>
</dbReference>
<dbReference type="CDD" id="cd07031">
    <property type="entry name" value="RNAP_II_RPB3"/>
    <property type="match status" value="1"/>
</dbReference>
<protein>
    <recommendedName>
        <fullName evidence="5">DNA-directed RNA polymerase RpoA/D/Rpb3-type domain-containing protein</fullName>
    </recommendedName>
</protein>
<evidence type="ECO:0000256" key="3">
    <source>
        <dbReference type="ARBA" id="ARBA00025804"/>
    </source>
</evidence>
<evidence type="ECO:0000313" key="7">
    <source>
        <dbReference type="Proteomes" id="UP001556367"/>
    </source>
</evidence>
<dbReference type="Pfam" id="PF01000">
    <property type="entry name" value="RNA_pol_A_bac"/>
    <property type="match status" value="1"/>
</dbReference>
<evidence type="ECO:0000256" key="1">
    <source>
        <dbReference type="ARBA" id="ARBA00022478"/>
    </source>
</evidence>
<dbReference type="InterPro" id="IPR036643">
    <property type="entry name" value="RNApol_insert_sf"/>
</dbReference>
<dbReference type="SUPFAM" id="SSF56553">
    <property type="entry name" value="Insert subdomain of RNA polymerase alpha subunit"/>
    <property type="match status" value="1"/>
</dbReference>
<feature type="compositionally biased region" description="Polar residues" evidence="4">
    <location>
        <begin position="324"/>
        <end position="335"/>
    </location>
</feature>
<dbReference type="Gene3D" id="3.30.1360.10">
    <property type="entry name" value="RNA polymerase, RBP11-like subunit"/>
    <property type="match status" value="1"/>
</dbReference>
<dbReference type="InterPro" id="IPR036603">
    <property type="entry name" value="RBP11-like"/>
</dbReference>
<dbReference type="SUPFAM" id="SSF55257">
    <property type="entry name" value="RBP11-like subunits of RNA polymerase"/>
    <property type="match status" value="1"/>
</dbReference>
<dbReference type="InterPro" id="IPR001514">
    <property type="entry name" value="DNA-dir_RNA_pol_30-40kDasu_CS"/>
</dbReference>
<feature type="compositionally biased region" description="Low complexity" evidence="4">
    <location>
        <begin position="353"/>
        <end position="362"/>
    </location>
</feature>
<dbReference type="InterPro" id="IPR011263">
    <property type="entry name" value="DNA-dir_RNA_pol_RpoA/D/Rpb3"/>
</dbReference>
<dbReference type="PANTHER" id="PTHR11800:SF2">
    <property type="entry name" value="DNA-DIRECTED RNA POLYMERASE II SUBUNIT RPB3"/>
    <property type="match status" value="1"/>
</dbReference>
<keyword evidence="7" id="KW-1185">Reference proteome</keyword>
<dbReference type="PROSITE" id="PS00446">
    <property type="entry name" value="RNA_POL_D_30KD"/>
    <property type="match status" value="1"/>
</dbReference>
<feature type="region of interest" description="Disordered" evidence="4">
    <location>
        <begin position="319"/>
        <end position="389"/>
    </location>
</feature>
<keyword evidence="2" id="KW-0804">Transcription</keyword>
<dbReference type="Gene3D" id="2.170.120.12">
    <property type="entry name" value="DNA-directed RNA polymerase, insert domain"/>
    <property type="match status" value="1"/>
</dbReference>
<dbReference type="SMART" id="SM00662">
    <property type="entry name" value="RPOLD"/>
    <property type="match status" value="1"/>
</dbReference>
<evidence type="ECO:0000313" key="6">
    <source>
        <dbReference type="EMBL" id="KAL0955923.1"/>
    </source>
</evidence>
<dbReference type="InterPro" id="IPR050518">
    <property type="entry name" value="Rpo3/RPB3_RNA_Pol_subunit"/>
</dbReference>
<keyword evidence="1" id="KW-0240">DNA-directed RNA polymerase</keyword>
<organism evidence="6 7">
    <name type="scientific">Hohenbuehelia grisea</name>
    <dbReference type="NCBI Taxonomy" id="104357"/>
    <lineage>
        <taxon>Eukaryota</taxon>
        <taxon>Fungi</taxon>
        <taxon>Dikarya</taxon>
        <taxon>Basidiomycota</taxon>
        <taxon>Agaricomycotina</taxon>
        <taxon>Agaricomycetes</taxon>
        <taxon>Agaricomycetidae</taxon>
        <taxon>Agaricales</taxon>
        <taxon>Pleurotineae</taxon>
        <taxon>Pleurotaceae</taxon>
        <taxon>Hohenbuehelia</taxon>
    </lineage>
</organism>
<accession>A0ABR3JJI3</accession>
<feature type="domain" description="DNA-directed RNA polymerase RpoA/D/Rpb3-type" evidence="5">
    <location>
        <begin position="15"/>
        <end position="279"/>
    </location>
</feature>
<reference evidence="7" key="1">
    <citation type="submission" date="2024-06" db="EMBL/GenBank/DDBJ databases">
        <title>Multi-omics analyses provide insights into the biosynthesis of the anticancer antibiotic pleurotin in Hohenbuehelia grisea.</title>
        <authorList>
            <person name="Weaver J.A."/>
            <person name="Alberti F."/>
        </authorList>
    </citation>
    <scope>NUCLEOTIDE SEQUENCE [LARGE SCALE GENOMIC DNA]</scope>
    <source>
        <strain evidence="7">T-177</strain>
    </source>
</reference>